<sequence length="334" mass="37310">MCRQAEEYGQLSHTVGACDRFQICVDDTRPIPITSWMSVPSTATKTCSFESQNPQKPSQTCFVPVTTQLELYNIAVLEPPLIVRTPTNFVYGPALLGETNKIAVLPRIVPWSMLVLFRMSQTEKGSAEDSSYDLGYIDLYQNDLLIPRRAHDKLPMRTNAKGAALVVGLTKECFTKLNNLRQIFQSRFISLVRNVINGGHFSAYSGEINANDFTAFEHNMTITIYKMASDVKFRSDVLNWLNSTSQMRNIYTQAVADERKGSLMRRTSIQGRLVLVIQTPVSGLSTSYGLRVHSGTTSDDSAKGVEVDVKTELLVVKAMDIDQCFFGLLPRLLC</sequence>
<accession>A0ACC1TIN9</accession>
<evidence type="ECO:0000313" key="1">
    <source>
        <dbReference type="EMBL" id="KAJ3804487.1"/>
    </source>
</evidence>
<keyword evidence="2" id="KW-1185">Reference proteome</keyword>
<gene>
    <name evidence="1" type="ORF">F5876DRAFT_70592</name>
</gene>
<protein>
    <submittedName>
        <fullName evidence="1">Uncharacterized protein</fullName>
    </submittedName>
</protein>
<reference evidence="1" key="1">
    <citation type="submission" date="2022-09" db="EMBL/GenBank/DDBJ databases">
        <title>A Global Phylogenomic Analysis of the Shiitake Genus Lentinula.</title>
        <authorList>
            <consortium name="DOE Joint Genome Institute"/>
            <person name="Sierra-Patev S."/>
            <person name="Min B."/>
            <person name="Naranjo-Ortiz M."/>
            <person name="Looney B."/>
            <person name="Konkel Z."/>
            <person name="Slot J.C."/>
            <person name="Sakamoto Y."/>
            <person name="Steenwyk J.L."/>
            <person name="Rokas A."/>
            <person name="Carro J."/>
            <person name="Camarero S."/>
            <person name="Ferreira P."/>
            <person name="Molpeceres G."/>
            <person name="Ruiz-Duenas F.J."/>
            <person name="Serrano A."/>
            <person name="Henrissat B."/>
            <person name="Drula E."/>
            <person name="Hughes K.W."/>
            <person name="Mata J.L."/>
            <person name="Ishikawa N.K."/>
            <person name="Vargas-Isla R."/>
            <person name="Ushijima S."/>
            <person name="Smith C.A."/>
            <person name="Ahrendt S."/>
            <person name="Andreopoulos W."/>
            <person name="He G."/>
            <person name="Labutti K."/>
            <person name="Lipzen A."/>
            <person name="Ng V."/>
            <person name="Riley R."/>
            <person name="Sandor L."/>
            <person name="Barry K."/>
            <person name="Martinez A.T."/>
            <person name="Xiao Y."/>
            <person name="Gibbons J.G."/>
            <person name="Terashima K."/>
            <person name="Grigoriev I.V."/>
            <person name="Hibbett D.S."/>
        </authorList>
    </citation>
    <scope>NUCLEOTIDE SEQUENCE</scope>
    <source>
        <strain evidence="1">TMI1499</strain>
    </source>
</reference>
<dbReference type="Proteomes" id="UP001163835">
    <property type="component" value="Unassembled WGS sequence"/>
</dbReference>
<evidence type="ECO:0000313" key="2">
    <source>
        <dbReference type="Proteomes" id="UP001163835"/>
    </source>
</evidence>
<name>A0ACC1TIN9_9AGAR</name>
<proteinExistence type="predicted"/>
<organism evidence="1 2">
    <name type="scientific">Lentinula aff. lateritia</name>
    <dbReference type="NCBI Taxonomy" id="2804960"/>
    <lineage>
        <taxon>Eukaryota</taxon>
        <taxon>Fungi</taxon>
        <taxon>Dikarya</taxon>
        <taxon>Basidiomycota</taxon>
        <taxon>Agaricomycotina</taxon>
        <taxon>Agaricomycetes</taxon>
        <taxon>Agaricomycetidae</taxon>
        <taxon>Agaricales</taxon>
        <taxon>Marasmiineae</taxon>
        <taxon>Omphalotaceae</taxon>
        <taxon>Lentinula</taxon>
    </lineage>
</organism>
<dbReference type="EMBL" id="MU795975">
    <property type="protein sequence ID" value="KAJ3804487.1"/>
    <property type="molecule type" value="Genomic_DNA"/>
</dbReference>
<comment type="caution">
    <text evidence="1">The sequence shown here is derived from an EMBL/GenBank/DDBJ whole genome shotgun (WGS) entry which is preliminary data.</text>
</comment>